<dbReference type="GO" id="GO:0051301">
    <property type="term" value="P:cell division"/>
    <property type="evidence" value="ECO:0007669"/>
    <property type="project" value="UniProtKB-KW"/>
</dbReference>
<sequence length="84" mass="9693">MALLDYLLGQKKKKSAGVAKDRLQILLAHERSERKSPEYLPKMREEILQVIGKYVQIDQDQLQISIDEANGYEVLELNLVLPEK</sequence>
<accession>A0A066ZYC4</accession>
<dbReference type="GO" id="GO:0042802">
    <property type="term" value="F:identical protein binding"/>
    <property type="evidence" value="ECO:0007669"/>
    <property type="project" value="UniProtKB-ARBA"/>
</dbReference>
<dbReference type="Gene3D" id="3.30.1070.10">
    <property type="entry name" value="Cell division topological specificity factor MinE"/>
    <property type="match status" value="1"/>
</dbReference>
<proteinExistence type="inferred from homology"/>
<dbReference type="InterPro" id="IPR005527">
    <property type="entry name" value="MinE"/>
</dbReference>
<dbReference type="STRING" id="28885.EI16_01995"/>
<dbReference type="RefSeq" id="WP_029908888.1">
    <property type="nucleotide sequence ID" value="NZ_AP020335.1"/>
</dbReference>
<evidence type="ECO:0000313" key="7">
    <source>
        <dbReference type="EMBL" id="KDN95105.1"/>
    </source>
</evidence>
<dbReference type="GO" id="GO:0032955">
    <property type="term" value="P:regulation of division septum assembly"/>
    <property type="evidence" value="ECO:0007669"/>
    <property type="project" value="InterPro"/>
</dbReference>
<dbReference type="Pfam" id="PF03776">
    <property type="entry name" value="MinE"/>
    <property type="match status" value="1"/>
</dbReference>
<evidence type="ECO:0000256" key="1">
    <source>
        <dbReference type="ARBA" id="ARBA00008168"/>
    </source>
</evidence>
<dbReference type="InterPro" id="IPR036707">
    <property type="entry name" value="MinE_sf"/>
</dbReference>
<dbReference type="EMBL" id="JMIU01000001">
    <property type="protein sequence ID" value="KDN95105.1"/>
    <property type="molecule type" value="Genomic_DNA"/>
</dbReference>
<comment type="similarity">
    <text evidence="1 6">Belongs to the MinE family.</text>
</comment>
<evidence type="ECO:0000256" key="2">
    <source>
        <dbReference type="ARBA" id="ARBA00020112"/>
    </source>
</evidence>
<name>A0A066ZYC4_HYDMR</name>
<dbReference type="NCBIfam" id="TIGR01215">
    <property type="entry name" value="minE"/>
    <property type="match status" value="1"/>
</dbReference>
<gene>
    <name evidence="6" type="primary">minE</name>
    <name evidence="7" type="ORF">EI16_01995</name>
</gene>
<keyword evidence="3 6" id="KW-0132">Cell division</keyword>
<comment type="function">
    <text evidence="5 6">Prevents the cell division inhibition by proteins MinC and MinD at internal division sites while permitting inhibition at polar sites. This ensures cell division at the proper site by restricting the formation of a division septum at the midpoint of the long axis of the cell.</text>
</comment>
<organism evidence="7 8">
    <name type="scientific">Hydrogenovibrio marinus</name>
    <dbReference type="NCBI Taxonomy" id="28885"/>
    <lineage>
        <taxon>Bacteria</taxon>
        <taxon>Pseudomonadati</taxon>
        <taxon>Pseudomonadota</taxon>
        <taxon>Gammaproteobacteria</taxon>
        <taxon>Thiotrichales</taxon>
        <taxon>Piscirickettsiaceae</taxon>
        <taxon>Hydrogenovibrio</taxon>
    </lineage>
</organism>
<dbReference type="AlphaFoldDB" id="A0A066ZYC4"/>
<dbReference type="Proteomes" id="UP000027341">
    <property type="component" value="Unassembled WGS sequence"/>
</dbReference>
<evidence type="ECO:0000256" key="4">
    <source>
        <dbReference type="ARBA" id="ARBA00023306"/>
    </source>
</evidence>
<dbReference type="SUPFAM" id="SSF55229">
    <property type="entry name" value="Cell division protein MinE topological specificity domain"/>
    <property type="match status" value="1"/>
</dbReference>
<evidence type="ECO:0000256" key="6">
    <source>
        <dbReference type="HAMAP-Rule" id="MF_00262"/>
    </source>
</evidence>
<evidence type="ECO:0000256" key="3">
    <source>
        <dbReference type="ARBA" id="ARBA00022618"/>
    </source>
</evidence>
<keyword evidence="8" id="KW-1185">Reference proteome</keyword>
<evidence type="ECO:0000256" key="5">
    <source>
        <dbReference type="ARBA" id="ARBA00025265"/>
    </source>
</evidence>
<reference evidence="7 8" key="1">
    <citation type="submission" date="2014-04" db="EMBL/GenBank/DDBJ databases">
        <title>Draft genome sequence of Hydrogenovibrio marinus MH-110, a model organism for aerobic H2 metabolism.</title>
        <authorList>
            <person name="Cha H.J."/>
            <person name="Jo B.H."/>
            <person name="Hwang B.H."/>
        </authorList>
    </citation>
    <scope>NUCLEOTIDE SEQUENCE [LARGE SCALE GENOMIC DNA]</scope>
    <source>
        <strain evidence="7 8">MH-110</strain>
    </source>
</reference>
<dbReference type="NCBIfam" id="NF001422">
    <property type="entry name" value="PRK00296.1"/>
    <property type="match status" value="1"/>
</dbReference>
<comment type="caution">
    <text evidence="7">The sequence shown here is derived from an EMBL/GenBank/DDBJ whole genome shotgun (WGS) entry which is preliminary data.</text>
</comment>
<evidence type="ECO:0000313" key="8">
    <source>
        <dbReference type="Proteomes" id="UP000027341"/>
    </source>
</evidence>
<dbReference type="FunFam" id="3.30.1070.10:FF:000001">
    <property type="entry name" value="Cell division topological specificity factor"/>
    <property type="match status" value="1"/>
</dbReference>
<protein>
    <recommendedName>
        <fullName evidence="2 6">Cell division topological specificity factor</fullName>
    </recommendedName>
</protein>
<dbReference type="HAMAP" id="MF_00262">
    <property type="entry name" value="MinE"/>
    <property type="match status" value="1"/>
</dbReference>
<keyword evidence="4 6" id="KW-0131">Cell cycle</keyword>